<dbReference type="EMBL" id="BGPR01000326">
    <property type="protein sequence ID" value="GBM13373.1"/>
    <property type="molecule type" value="Genomic_DNA"/>
</dbReference>
<comment type="caution">
    <text evidence="1">The sequence shown here is derived from an EMBL/GenBank/DDBJ whole genome shotgun (WGS) entry which is preliminary data.</text>
</comment>
<dbReference type="Proteomes" id="UP000499080">
    <property type="component" value="Unassembled WGS sequence"/>
</dbReference>
<dbReference type="Gene3D" id="3.30.420.10">
    <property type="entry name" value="Ribonuclease H-like superfamily/Ribonuclease H"/>
    <property type="match status" value="1"/>
</dbReference>
<organism evidence="1 2">
    <name type="scientific">Araneus ventricosus</name>
    <name type="common">Orbweaver spider</name>
    <name type="synonym">Epeira ventricosa</name>
    <dbReference type="NCBI Taxonomy" id="182803"/>
    <lineage>
        <taxon>Eukaryota</taxon>
        <taxon>Metazoa</taxon>
        <taxon>Ecdysozoa</taxon>
        <taxon>Arthropoda</taxon>
        <taxon>Chelicerata</taxon>
        <taxon>Arachnida</taxon>
        <taxon>Araneae</taxon>
        <taxon>Araneomorphae</taxon>
        <taxon>Entelegynae</taxon>
        <taxon>Araneoidea</taxon>
        <taxon>Araneidae</taxon>
        <taxon>Araneus</taxon>
    </lineage>
</organism>
<dbReference type="GO" id="GO:0003676">
    <property type="term" value="F:nucleic acid binding"/>
    <property type="evidence" value="ECO:0007669"/>
    <property type="project" value="InterPro"/>
</dbReference>
<proteinExistence type="predicted"/>
<evidence type="ECO:0000313" key="2">
    <source>
        <dbReference type="Proteomes" id="UP000499080"/>
    </source>
</evidence>
<evidence type="ECO:0000313" key="1">
    <source>
        <dbReference type="EMBL" id="GBM13373.1"/>
    </source>
</evidence>
<sequence>MLQHWSFPHIQQDRIDLIFTQDGAPPHFQQEVRQYLNDTIPGRGIERGGQNDLVNIQWHPRSPNLTPCDFYLWMYVKDIVYASPMPATLQDLRDRVVTAVSSITSYLMCDKK</sequence>
<accession>A0A4Y2D9B9</accession>
<evidence type="ECO:0008006" key="3">
    <source>
        <dbReference type="Google" id="ProtNLM"/>
    </source>
</evidence>
<gene>
    <name evidence="1" type="ORF">AVEN_159790_1</name>
</gene>
<dbReference type="InterPro" id="IPR036397">
    <property type="entry name" value="RNaseH_sf"/>
</dbReference>
<dbReference type="PANTHER" id="PTHR47326">
    <property type="entry name" value="TRANSPOSABLE ELEMENT TC3 TRANSPOSASE-LIKE PROTEIN"/>
    <property type="match status" value="1"/>
</dbReference>
<dbReference type="OrthoDB" id="6766291at2759"/>
<name>A0A4Y2D9B9_ARAVE</name>
<reference evidence="1 2" key="1">
    <citation type="journal article" date="2019" name="Sci. Rep.">
        <title>Orb-weaving spider Araneus ventricosus genome elucidates the spidroin gene catalogue.</title>
        <authorList>
            <person name="Kono N."/>
            <person name="Nakamura H."/>
            <person name="Ohtoshi R."/>
            <person name="Moran D.A.P."/>
            <person name="Shinohara A."/>
            <person name="Yoshida Y."/>
            <person name="Fujiwara M."/>
            <person name="Mori M."/>
            <person name="Tomita M."/>
            <person name="Arakawa K."/>
        </authorList>
    </citation>
    <scope>NUCLEOTIDE SEQUENCE [LARGE SCALE GENOMIC DNA]</scope>
</reference>
<protein>
    <recommendedName>
        <fullName evidence="3">Tc1-like transposase DDE domain-containing protein</fullName>
    </recommendedName>
</protein>
<dbReference type="PANTHER" id="PTHR47326:SF1">
    <property type="entry name" value="HTH PSQ-TYPE DOMAIN-CONTAINING PROTEIN"/>
    <property type="match status" value="1"/>
</dbReference>
<dbReference type="AlphaFoldDB" id="A0A4Y2D9B9"/>
<keyword evidence="2" id="KW-1185">Reference proteome</keyword>